<evidence type="ECO:0000259" key="3">
    <source>
        <dbReference type="Pfam" id="PF18998"/>
    </source>
</evidence>
<comment type="caution">
    <text evidence="4">The sequence shown here is derived from an EMBL/GenBank/DDBJ whole genome shotgun (WGS) entry which is preliminary data.</text>
</comment>
<feature type="domain" description="Bacterial repeat" evidence="3">
    <location>
        <begin position="1040"/>
        <end position="1109"/>
    </location>
</feature>
<sequence length="2211" mass="227674">SFAIDTYTLTVSLAGNGTGTVAKSPDQATYAWGTVVQLTATPGTGSNFTSWSGSVTGTTNPISVTMDGTKVVTATFTLKQWTVTASAGSNGTISPSGAVAVNNGTNQTFTITPALHYHVADVLVDGVSVGAVTTYAFSNVTANHTIAASFAIDTYTLTVSLAGNGTGSVAKSPNQASYGWGSVVQLTATPGTGSNFTAWSGAATGSTNPTTVTMTANQAVTATFTLKQWTLTASAGSNGTISPSGAVVVDHGTNQTFTITPALHYHVADVLVDGVSVGAVTSYTFTNVTANHTIAASFTIDTFTLSLTATAGGTAGKSPDQATYDYGTVVTLTASPSPGYAFWKWTGGAAGTSLVTTVSMTANQSVTANFVAATLPFTQDFASFPSGPLTAYQIGGVAADAKFDTFAVTGNSTASISGGRLLLSRGNGSSIASFTRLTDFANPAPTLLIYAFKLEKTAGTGTTAPCANLRVGSGFGAGAADEGSDANSYAKLGFILTNNSFRYQIRGPTAADTATAPNNAQITWVLNRTGGTASYLGPDGTTVTIGRDSTHVWVNAALRLRLAVATASVPMTDLKFSYFTNNGTLAFDDFSLTAPGQYTLNVATFGSGTVTTSPSTALYAQGSVATLTATPAVGWRLSAWSGDATGTANPLSVTLDANKAITATFVIQTFPITATAGPGGSIAPSGTTVVNYGSGQSYTITPALHYHVQDVKVDGVSVGAVSSYAFSNVTAAHTIDATFALTMHTVTASAGANGAIAPTGAVAVADGADQAFTITPALHYHILDVKVDGVSVGAVGSYTFTNVTADHTIQATFQSTTHTVTASAGANGAISPSGAVVVTDGAGQAFTITPALHYHVADVLVDGASVGAVASYTFTNVTADHAIAASFAIDTYTLTVSLAGNGTGSVARSPNQATYPWGSTVQLTATPGAGSNFTAWSGAASGSTNPVTVTMTANQAVTATFTLKQWTLTASAGSNGTISPSGAVVVDHGTNQTFTITPDLHYHVADVLVDGASVGAVTTYAFSNVTANHTVAASFTIDTYTLTVSLVGSGTVAKSPDLAAYGWGSTVQLTASPASGSAFAGWSGAATGTAVPVTLTMDADKAVTAHFTVAQVLQVTAATFPSYGSGLSPAWGDYDNDGDPDLPLMRNDGGGAFSEMPGLRTLLANGNYHGAAWCDFDRDGDLDLALQPYGGGAHARLFRNQGDGTFVDVAPSLGMDVAGFGATAVWGDFDGDGWPDLFMPYYSYTAPNRSYLWHNNGNGTFTDVAVASGVDLSNLPAGLNPEGACAGDFDDDGALDLYSAGHLFQNDGTGQFTDVRAAMGLPLVSDGAARWVDYDDDGDLDLSLRTASGPRLFRNDGATFTEVTSAAGLPAVGFMWGDSWADVDNDGDLDLYLSRLSQPARLYLNQGDGTFLMDPSFNLDDSSGLTAWADDDGDGDMDLHVEGTSRHRLENTMDSRAGFARSWLKVVVLDAQGKRTAYGATVRVRRVDGTSGQVQARVVDGGSGYLSQTEYAVHVGVAPAGRYALSVSYPGAGGQHVVVDQRQVSWLGNLMPGTLASPTITVFADGRATLGDWTITASATGGGTISPSGAVAVSEGTNRSFTITPDLHFHLVDVVVDGVSVGAVTTYTFSNVTTNHTIAASFAATLHGLTVTVVGNGSVTRSPNLTQYPEGSMVQLTAVPAPGFAFVRWDGDAAGATNPLDLTIDGDKAVTATFAIANIFQDAGVSFPPYTAGAVSPAWGDYDGDGDVDLPLYRNDGNVAFNDIAGFRDLLANQNYHGSSWCDYDRDGNLDLVLLPYAGEEDLAARAGGRATSVAVTGSDRARLLHNLGNGTFEDVAPALGMDVVGFGETAVWADFDGDGWPDLFMPYYGHVAPYHSFLWHNNGNGTFADVAAAAGADLANIPEALKPEGAHAVDVDGDGDLDLYCASHLFINDGTGHFTDQRAARGLPQVFDEGAMFVDYDDDGDFDLYLRTVAGPRLFRNDGGQFTEVTAAAGLTAVPLAWGDTWADVDNDGDLDLYLILPIYQSARLYLNQGDGTFVPDPTFNLYDSSGLNAWADIDRDGDLDLVIEAFNRHLVTNTIAQRPGIGGAGLRVVVLDAQGKRTQQGATLKLRRVDGPPGVVQTRAVDGGSGYLTQSEYAVHFGVDPAGTYALSVSFPGAGAQHVVVDQAQVPWLGSLVPGSLASHTLTVFKDGRATLGEWTLATSCGYGG</sequence>
<dbReference type="Gene3D" id="2.130.10.130">
    <property type="entry name" value="Integrin alpha, N-terminal"/>
    <property type="match status" value="2"/>
</dbReference>
<dbReference type="EMBL" id="VBPB01000159">
    <property type="protein sequence ID" value="TMQ71520.1"/>
    <property type="molecule type" value="Genomic_DNA"/>
</dbReference>
<dbReference type="InterPro" id="IPR013517">
    <property type="entry name" value="FG-GAP"/>
</dbReference>
<dbReference type="InterPro" id="IPR044060">
    <property type="entry name" value="Bacterial_rp_domain"/>
</dbReference>
<dbReference type="Proteomes" id="UP000319771">
    <property type="component" value="Unassembled WGS sequence"/>
</dbReference>
<gene>
    <name evidence="4" type="ORF">E6K81_09890</name>
</gene>
<feature type="domain" description="Bacterial repeat" evidence="3">
    <location>
        <begin position="598"/>
        <end position="666"/>
    </location>
</feature>
<dbReference type="PANTHER" id="PTHR16026">
    <property type="entry name" value="CARTILAGE ACIDIC PROTEIN 1"/>
    <property type="match status" value="1"/>
</dbReference>
<evidence type="ECO:0000313" key="5">
    <source>
        <dbReference type="Proteomes" id="UP000319771"/>
    </source>
</evidence>
<protein>
    <recommendedName>
        <fullName evidence="6">T9SS type A sorting domain-containing protein</fullName>
    </recommendedName>
</protein>
<organism evidence="4 5">
    <name type="scientific">Eiseniibacteriota bacterium</name>
    <dbReference type="NCBI Taxonomy" id="2212470"/>
    <lineage>
        <taxon>Bacteria</taxon>
        <taxon>Candidatus Eiseniibacteriota</taxon>
    </lineage>
</organism>
<evidence type="ECO:0000313" key="4">
    <source>
        <dbReference type="EMBL" id="TMQ71520.1"/>
    </source>
</evidence>
<dbReference type="PANTHER" id="PTHR16026:SF0">
    <property type="entry name" value="CARTILAGE ACIDIC PROTEIN 1"/>
    <property type="match status" value="1"/>
</dbReference>
<dbReference type="InterPro" id="IPR011519">
    <property type="entry name" value="UnbV_ASPIC"/>
</dbReference>
<feature type="domain" description="Bacterial repeat" evidence="3">
    <location>
        <begin position="304"/>
        <end position="372"/>
    </location>
</feature>
<feature type="domain" description="ASPIC/UnbV" evidence="2">
    <location>
        <begin position="1477"/>
        <end position="1528"/>
    </location>
</feature>
<reference evidence="4 5" key="1">
    <citation type="journal article" date="2019" name="Nat. Microbiol.">
        <title>Mediterranean grassland soil C-N compound turnover is dependent on rainfall and depth, and is mediated by genomically divergent microorganisms.</title>
        <authorList>
            <person name="Diamond S."/>
            <person name="Andeer P.F."/>
            <person name="Li Z."/>
            <person name="Crits-Christoph A."/>
            <person name="Burstein D."/>
            <person name="Anantharaman K."/>
            <person name="Lane K.R."/>
            <person name="Thomas B.C."/>
            <person name="Pan C."/>
            <person name="Northen T.R."/>
            <person name="Banfield J.F."/>
        </authorList>
    </citation>
    <scope>NUCLEOTIDE SEQUENCE [LARGE SCALE GENOMIC DNA]</scope>
    <source>
        <strain evidence="4">WS_11</strain>
    </source>
</reference>
<evidence type="ECO:0008006" key="6">
    <source>
        <dbReference type="Google" id="ProtNLM"/>
    </source>
</evidence>
<dbReference type="InterPro" id="IPR027039">
    <property type="entry name" value="Crtac1"/>
</dbReference>
<feature type="domain" description="Bacterial repeat" evidence="3">
    <location>
        <begin position="892"/>
        <end position="964"/>
    </location>
</feature>
<dbReference type="InterPro" id="IPR028994">
    <property type="entry name" value="Integrin_alpha_N"/>
</dbReference>
<feature type="non-terminal residue" evidence="4">
    <location>
        <position position="1"/>
    </location>
</feature>
<evidence type="ECO:0000259" key="2">
    <source>
        <dbReference type="Pfam" id="PF07593"/>
    </source>
</evidence>
<dbReference type="Pfam" id="PF07593">
    <property type="entry name" value="UnbV_ASPIC"/>
    <property type="match status" value="1"/>
</dbReference>
<accession>A0A538U6K1</accession>
<feature type="domain" description="Bacterial repeat" evidence="3">
    <location>
        <begin position="156"/>
        <end position="227"/>
    </location>
</feature>
<dbReference type="Pfam" id="PF18998">
    <property type="entry name" value="Flg_new_2"/>
    <property type="match status" value="9"/>
</dbReference>
<feature type="domain" description="Bacterial repeat" evidence="3">
    <location>
        <begin position="967"/>
        <end position="1037"/>
    </location>
</feature>
<name>A0A538U6K1_UNCEI</name>
<evidence type="ECO:0000256" key="1">
    <source>
        <dbReference type="ARBA" id="ARBA00022729"/>
    </source>
</evidence>
<feature type="domain" description="Bacterial repeat" evidence="3">
    <location>
        <begin position="230"/>
        <end position="300"/>
    </location>
</feature>
<proteinExistence type="predicted"/>
<dbReference type="SUPFAM" id="SSF69318">
    <property type="entry name" value="Integrin alpha N-terminal domain"/>
    <property type="match status" value="2"/>
</dbReference>
<keyword evidence="1" id="KW-0732">Signal</keyword>
<feature type="domain" description="Bacterial repeat" evidence="3">
    <location>
        <begin position="8"/>
        <end position="79"/>
    </location>
</feature>
<dbReference type="Pfam" id="PF13517">
    <property type="entry name" value="FG-GAP_3"/>
    <property type="match status" value="6"/>
</dbReference>
<feature type="domain" description="Bacterial repeat" evidence="3">
    <location>
        <begin position="1649"/>
        <end position="1716"/>
    </location>
</feature>
<feature type="non-terminal residue" evidence="4">
    <location>
        <position position="2211"/>
    </location>
</feature>